<evidence type="ECO:0000313" key="2">
    <source>
        <dbReference type="Proteomes" id="UP000006911"/>
    </source>
</evidence>
<proteinExistence type="predicted"/>
<name>D5G8X8_TUBMM</name>
<sequence>MCQDVVISSQNENLFFVSTKGLVSGNFSTSTVPFCGFCDKWWRF</sequence>
<keyword evidence="2" id="KW-1185">Reference proteome</keyword>
<dbReference type="InParanoid" id="D5G8X8"/>
<dbReference type="Proteomes" id="UP000006911">
    <property type="component" value="Unassembled WGS sequence"/>
</dbReference>
<organism evidence="1 2">
    <name type="scientific">Tuber melanosporum (strain Mel28)</name>
    <name type="common">Perigord black truffle</name>
    <dbReference type="NCBI Taxonomy" id="656061"/>
    <lineage>
        <taxon>Eukaryota</taxon>
        <taxon>Fungi</taxon>
        <taxon>Dikarya</taxon>
        <taxon>Ascomycota</taxon>
        <taxon>Pezizomycotina</taxon>
        <taxon>Pezizomycetes</taxon>
        <taxon>Pezizales</taxon>
        <taxon>Tuberaceae</taxon>
        <taxon>Tuber</taxon>
    </lineage>
</organism>
<reference evidence="1 2" key="1">
    <citation type="journal article" date="2010" name="Nature">
        <title>Perigord black truffle genome uncovers evolutionary origins and mechanisms of symbiosis.</title>
        <authorList>
            <person name="Martin F."/>
            <person name="Kohler A."/>
            <person name="Murat C."/>
            <person name="Balestrini R."/>
            <person name="Coutinho P.M."/>
            <person name="Jaillon O."/>
            <person name="Montanini B."/>
            <person name="Morin E."/>
            <person name="Noel B."/>
            <person name="Percudani R."/>
            <person name="Porcel B."/>
            <person name="Rubini A."/>
            <person name="Amicucci A."/>
            <person name="Amselem J."/>
            <person name="Anthouard V."/>
            <person name="Arcioni S."/>
            <person name="Artiguenave F."/>
            <person name="Aury J.M."/>
            <person name="Ballario P."/>
            <person name="Bolchi A."/>
            <person name="Brenna A."/>
            <person name="Brun A."/>
            <person name="Buee M."/>
            <person name="Cantarel B."/>
            <person name="Chevalier G."/>
            <person name="Couloux A."/>
            <person name="Da Silva C."/>
            <person name="Denoeud F."/>
            <person name="Duplessis S."/>
            <person name="Ghignone S."/>
            <person name="Hilselberger B."/>
            <person name="Iotti M."/>
            <person name="Marcais B."/>
            <person name="Mello A."/>
            <person name="Miranda M."/>
            <person name="Pacioni G."/>
            <person name="Quesneville H."/>
            <person name="Riccioni C."/>
            <person name="Ruotolo R."/>
            <person name="Splivallo R."/>
            <person name="Stocchi V."/>
            <person name="Tisserant E."/>
            <person name="Viscomi A.R."/>
            <person name="Zambonelli A."/>
            <person name="Zampieri E."/>
            <person name="Henrissat B."/>
            <person name="Lebrun M.H."/>
            <person name="Paolocci F."/>
            <person name="Bonfante P."/>
            <person name="Ottonello S."/>
            <person name="Wincker P."/>
        </authorList>
    </citation>
    <scope>NUCLEOTIDE SEQUENCE [LARGE SCALE GENOMIC DNA]</scope>
    <source>
        <strain evidence="1 2">Mel28</strain>
    </source>
</reference>
<evidence type="ECO:0000313" key="1">
    <source>
        <dbReference type="EMBL" id="CAZ80971.1"/>
    </source>
</evidence>
<dbReference type="KEGG" id="tml:GSTUM_00004889001"/>
<dbReference type="EMBL" id="FN430053">
    <property type="protein sequence ID" value="CAZ80971.1"/>
    <property type="molecule type" value="Genomic_DNA"/>
</dbReference>
<protein>
    <submittedName>
        <fullName evidence="1">(Perigord truffle) hypothetical protein</fullName>
    </submittedName>
</protein>
<dbReference type="GeneID" id="9181254"/>
<gene>
    <name evidence="1" type="ORF">GSTUM_00004889001</name>
</gene>
<dbReference type="HOGENOM" id="CLU_3224904_0_0_1"/>
<accession>D5G8X8</accession>
<dbReference type="AlphaFoldDB" id="D5G8X8"/>
<dbReference type="RefSeq" id="XP_002836780.1">
    <property type="nucleotide sequence ID" value="XM_002836734.1"/>
</dbReference>